<comment type="caution">
    <text evidence="1">The sequence shown here is derived from an EMBL/GenBank/DDBJ whole genome shotgun (WGS) entry which is preliminary data.</text>
</comment>
<evidence type="ECO:0000313" key="1">
    <source>
        <dbReference type="EMBL" id="MBL3675599.1"/>
    </source>
</evidence>
<reference evidence="1 2" key="1">
    <citation type="submission" date="2021-01" db="EMBL/GenBank/DDBJ databases">
        <title>011410 draft genome.</title>
        <authorList>
            <person name="Lang L."/>
        </authorList>
    </citation>
    <scope>NUCLEOTIDE SEQUENCE [LARGE SCALE GENOMIC DNA]</scope>
    <source>
        <strain evidence="1 2">KCTC 42845</strain>
    </source>
</reference>
<keyword evidence="2" id="KW-1185">Reference proteome</keyword>
<gene>
    <name evidence="1" type="ORF">JL111_19200</name>
</gene>
<accession>A0ABS1SAN4</accession>
<name>A0ABS1SAN4_9RHOB</name>
<sequence length="123" mass="13549">MHFNAKTGGFYSAAIHTIPKGSKEISDTLYKELLAGQERGGRIVAGKDGMPYLEERPIPNANALLEIERDGMAVSRFQARAALHLNGLLEAAETAVKKADPLVQLAWTDTIEWRRNSEMVKAI</sequence>
<protein>
    <submittedName>
        <fullName evidence="1">Uncharacterized protein</fullName>
    </submittedName>
</protein>
<dbReference type="EMBL" id="JAESHT010000034">
    <property type="protein sequence ID" value="MBL3675599.1"/>
    <property type="molecule type" value="Genomic_DNA"/>
</dbReference>
<proteinExistence type="predicted"/>
<dbReference type="Proteomes" id="UP000644749">
    <property type="component" value="Unassembled WGS sequence"/>
</dbReference>
<dbReference type="RefSeq" id="WP_191312953.1">
    <property type="nucleotide sequence ID" value="NZ_BNCL01000035.1"/>
</dbReference>
<organism evidence="1 2">
    <name type="scientific">Paracoccus aerius</name>
    <dbReference type="NCBI Taxonomy" id="1915382"/>
    <lineage>
        <taxon>Bacteria</taxon>
        <taxon>Pseudomonadati</taxon>
        <taxon>Pseudomonadota</taxon>
        <taxon>Alphaproteobacteria</taxon>
        <taxon>Rhodobacterales</taxon>
        <taxon>Paracoccaceae</taxon>
        <taxon>Paracoccus</taxon>
    </lineage>
</organism>
<evidence type="ECO:0000313" key="2">
    <source>
        <dbReference type="Proteomes" id="UP000644749"/>
    </source>
</evidence>